<dbReference type="Proteomes" id="UP001157961">
    <property type="component" value="Unassembled WGS sequence"/>
</dbReference>
<dbReference type="RefSeq" id="WP_283425502.1">
    <property type="nucleotide sequence ID" value="NZ_FXTY01000003.1"/>
</dbReference>
<protein>
    <submittedName>
        <fullName evidence="1">Uncharacterized protein</fullName>
    </submittedName>
</protein>
<evidence type="ECO:0000313" key="1">
    <source>
        <dbReference type="EMBL" id="SMP16173.1"/>
    </source>
</evidence>
<reference evidence="1 2" key="1">
    <citation type="submission" date="2017-05" db="EMBL/GenBank/DDBJ databases">
        <authorList>
            <person name="Varghese N."/>
            <person name="Submissions S."/>
        </authorList>
    </citation>
    <scope>NUCLEOTIDE SEQUENCE [LARGE SCALE GENOMIC DNA]</scope>
    <source>
        <strain evidence="1 2">DSM 29734</strain>
    </source>
</reference>
<keyword evidence="2" id="KW-1185">Reference proteome</keyword>
<dbReference type="EMBL" id="FXTY01000003">
    <property type="protein sequence ID" value="SMP16173.1"/>
    <property type="molecule type" value="Genomic_DNA"/>
</dbReference>
<comment type="caution">
    <text evidence="1">The sequence shown here is derived from an EMBL/GenBank/DDBJ whole genome shotgun (WGS) entry which is preliminary data.</text>
</comment>
<proteinExistence type="predicted"/>
<gene>
    <name evidence="1" type="ORF">SAMN06265373_10325</name>
</gene>
<sequence length="113" mass="11809">MAELEARKIQLEVELNEAPAPQPTLHPNMSGIYHSKVSNLADALNEPEVRGEASEALRALIDHVVLTPSEAGYDIDLHGDFAGILALASAQNAKTAVADVAEAVSQISLVAGA</sequence>
<name>A0ABY1NSK6_9RHOB</name>
<accession>A0ABY1NSK6</accession>
<organism evidence="1 2">
    <name type="scientific">Shimia sagamensis</name>
    <dbReference type="NCBI Taxonomy" id="1566352"/>
    <lineage>
        <taxon>Bacteria</taxon>
        <taxon>Pseudomonadati</taxon>
        <taxon>Pseudomonadota</taxon>
        <taxon>Alphaproteobacteria</taxon>
        <taxon>Rhodobacterales</taxon>
        <taxon>Roseobacteraceae</taxon>
    </lineage>
</organism>
<evidence type="ECO:0000313" key="2">
    <source>
        <dbReference type="Proteomes" id="UP001157961"/>
    </source>
</evidence>